<accession>A0AAE3KVN5</accession>
<keyword evidence="2" id="KW-1185">Reference proteome</keyword>
<sequence length="73" mass="8681">MSKYSSVQFKVELEFFQNSNRRFLFINILRLCLLNVLYRNKKKATPRGGFQIFKATNHYRFIFFSSFTAKSAA</sequence>
<protein>
    <submittedName>
        <fullName evidence="1">Uncharacterized protein</fullName>
    </submittedName>
</protein>
<organism evidence="1 2">
    <name type="scientific">Lacihabitans soyangensis</name>
    <dbReference type="NCBI Taxonomy" id="869394"/>
    <lineage>
        <taxon>Bacteria</taxon>
        <taxon>Pseudomonadati</taxon>
        <taxon>Bacteroidota</taxon>
        <taxon>Cytophagia</taxon>
        <taxon>Cytophagales</taxon>
        <taxon>Leadbetterellaceae</taxon>
        <taxon>Lacihabitans</taxon>
    </lineage>
</organism>
<dbReference type="AlphaFoldDB" id="A0AAE3KVN5"/>
<gene>
    <name evidence="1" type="ORF">EGI31_00700</name>
</gene>
<name>A0AAE3KVN5_9BACT</name>
<proteinExistence type="predicted"/>
<reference evidence="1 2" key="1">
    <citation type="submission" date="2018-11" db="EMBL/GenBank/DDBJ databases">
        <title>Novel bacteria species description.</title>
        <authorList>
            <person name="Han J.-H."/>
        </authorList>
    </citation>
    <scope>NUCLEOTIDE SEQUENCE [LARGE SCALE GENOMIC DNA]</scope>
    <source>
        <strain evidence="1 2">KCTC23259</strain>
    </source>
</reference>
<evidence type="ECO:0000313" key="2">
    <source>
        <dbReference type="Proteomes" id="UP001204144"/>
    </source>
</evidence>
<evidence type="ECO:0000313" key="1">
    <source>
        <dbReference type="EMBL" id="MCP9761455.1"/>
    </source>
</evidence>
<dbReference type="EMBL" id="RJUF01000001">
    <property type="protein sequence ID" value="MCP9761455.1"/>
    <property type="molecule type" value="Genomic_DNA"/>
</dbReference>
<comment type="caution">
    <text evidence="1">The sequence shown here is derived from an EMBL/GenBank/DDBJ whole genome shotgun (WGS) entry which is preliminary data.</text>
</comment>
<dbReference type="Proteomes" id="UP001204144">
    <property type="component" value="Unassembled WGS sequence"/>
</dbReference>